<dbReference type="EMBL" id="ML975245">
    <property type="protein sequence ID" value="KAF1839485.1"/>
    <property type="molecule type" value="Genomic_DNA"/>
</dbReference>
<proteinExistence type="predicted"/>
<feature type="compositionally biased region" description="Polar residues" evidence="2">
    <location>
        <begin position="37"/>
        <end position="66"/>
    </location>
</feature>
<dbReference type="SUPFAM" id="SSF57667">
    <property type="entry name" value="beta-beta-alpha zinc fingers"/>
    <property type="match status" value="1"/>
</dbReference>
<feature type="domain" description="C2H2-type" evidence="3">
    <location>
        <begin position="111"/>
        <end position="141"/>
    </location>
</feature>
<feature type="region of interest" description="Disordered" evidence="2">
    <location>
        <begin position="31"/>
        <end position="77"/>
    </location>
</feature>
<dbReference type="InterPro" id="IPR036236">
    <property type="entry name" value="Znf_C2H2_sf"/>
</dbReference>
<dbReference type="InterPro" id="IPR013087">
    <property type="entry name" value="Znf_C2H2_type"/>
</dbReference>
<dbReference type="PROSITE" id="PS00028">
    <property type="entry name" value="ZINC_FINGER_C2H2_1"/>
    <property type="match status" value="2"/>
</dbReference>
<evidence type="ECO:0000313" key="4">
    <source>
        <dbReference type="EMBL" id="KAF1839485.1"/>
    </source>
</evidence>
<keyword evidence="1" id="KW-0862">Zinc</keyword>
<dbReference type="Proteomes" id="UP000800040">
    <property type="component" value="Unassembled WGS sequence"/>
</dbReference>
<organism evidence="4 5">
    <name type="scientific">Decorospora gaudefroyi</name>
    <dbReference type="NCBI Taxonomy" id="184978"/>
    <lineage>
        <taxon>Eukaryota</taxon>
        <taxon>Fungi</taxon>
        <taxon>Dikarya</taxon>
        <taxon>Ascomycota</taxon>
        <taxon>Pezizomycotina</taxon>
        <taxon>Dothideomycetes</taxon>
        <taxon>Pleosporomycetidae</taxon>
        <taxon>Pleosporales</taxon>
        <taxon>Pleosporineae</taxon>
        <taxon>Pleosporaceae</taxon>
        <taxon>Decorospora</taxon>
    </lineage>
</organism>
<dbReference type="PROSITE" id="PS50157">
    <property type="entry name" value="ZINC_FINGER_C2H2_2"/>
    <property type="match status" value="2"/>
</dbReference>
<accession>A0A6A5KLV4</accession>
<feature type="region of interest" description="Disordered" evidence="2">
    <location>
        <begin position="128"/>
        <end position="147"/>
    </location>
</feature>
<dbReference type="GO" id="GO:0008270">
    <property type="term" value="F:zinc ion binding"/>
    <property type="evidence" value="ECO:0007669"/>
    <property type="project" value="UniProtKB-KW"/>
</dbReference>
<dbReference type="Pfam" id="PF00096">
    <property type="entry name" value="zf-C2H2"/>
    <property type="match status" value="1"/>
</dbReference>
<name>A0A6A5KLV4_9PLEO</name>
<keyword evidence="1" id="KW-0479">Metal-binding</keyword>
<dbReference type="Gene3D" id="3.30.160.60">
    <property type="entry name" value="Classic Zinc Finger"/>
    <property type="match status" value="1"/>
</dbReference>
<evidence type="ECO:0000313" key="5">
    <source>
        <dbReference type="Proteomes" id="UP000800040"/>
    </source>
</evidence>
<feature type="compositionally biased region" description="Basic residues" evidence="2">
    <location>
        <begin position="128"/>
        <end position="138"/>
    </location>
</feature>
<evidence type="ECO:0000256" key="2">
    <source>
        <dbReference type="SAM" id="MobiDB-lite"/>
    </source>
</evidence>
<evidence type="ECO:0000256" key="1">
    <source>
        <dbReference type="PROSITE-ProRule" id="PRU00042"/>
    </source>
</evidence>
<dbReference type="SMART" id="SM00355">
    <property type="entry name" value="ZnF_C2H2"/>
    <property type="match status" value="2"/>
</dbReference>
<reference evidence="4" key="1">
    <citation type="submission" date="2020-01" db="EMBL/GenBank/DDBJ databases">
        <authorList>
            <consortium name="DOE Joint Genome Institute"/>
            <person name="Haridas S."/>
            <person name="Albert R."/>
            <person name="Binder M."/>
            <person name="Bloem J."/>
            <person name="Labutti K."/>
            <person name="Salamov A."/>
            <person name="Andreopoulos B."/>
            <person name="Baker S.E."/>
            <person name="Barry K."/>
            <person name="Bills G."/>
            <person name="Bluhm B.H."/>
            <person name="Cannon C."/>
            <person name="Castanera R."/>
            <person name="Culley D.E."/>
            <person name="Daum C."/>
            <person name="Ezra D."/>
            <person name="Gonzalez J.B."/>
            <person name="Henrissat B."/>
            <person name="Kuo A."/>
            <person name="Liang C."/>
            <person name="Lipzen A."/>
            <person name="Lutzoni F."/>
            <person name="Magnuson J."/>
            <person name="Mondo S."/>
            <person name="Nolan M."/>
            <person name="Ohm R."/>
            <person name="Pangilinan J."/>
            <person name="Park H.-J."/>
            <person name="Ramirez L."/>
            <person name="Alfaro M."/>
            <person name="Sun H."/>
            <person name="Tritt A."/>
            <person name="Yoshinaga Y."/>
            <person name="Zwiers L.-H."/>
            <person name="Turgeon B.G."/>
            <person name="Goodwin S.B."/>
            <person name="Spatafora J.W."/>
            <person name="Crous P.W."/>
            <person name="Grigoriev I.V."/>
        </authorList>
    </citation>
    <scope>NUCLEOTIDE SEQUENCE</scope>
    <source>
        <strain evidence="4">P77</strain>
    </source>
</reference>
<dbReference type="AlphaFoldDB" id="A0A6A5KLV4"/>
<keyword evidence="5" id="KW-1185">Reference proteome</keyword>
<protein>
    <recommendedName>
        <fullName evidence="3">C2H2-type domain-containing protein</fullName>
    </recommendedName>
</protein>
<gene>
    <name evidence="4" type="ORF">BDW02DRAFT_575563</name>
</gene>
<sequence length="147" mass="16492">MSDATSFYQPWLVLDRAPSSIREQERSFAAPALGVSTFRQGTATPNDSSQTSHCAEAPSQASTQHSGPLATTLFNEDSRPKKYRCEECSESYDHPKNLREHKQAKHRGIRYVCDFPGCKKSMAQKKNLARHKAAKHGLRRSDEVTAR</sequence>
<evidence type="ECO:0000259" key="3">
    <source>
        <dbReference type="PROSITE" id="PS50157"/>
    </source>
</evidence>
<dbReference type="OrthoDB" id="8117402at2759"/>
<keyword evidence="1" id="KW-0863">Zinc-finger</keyword>
<feature type="domain" description="C2H2-type" evidence="3">
    <location>
        <begin position="83"/>
        <end position="111"/>
    </location>
</feature>